<dbReference type="RefSeq" id="YP_009497605.1">
    <property type="nucleotide sequence ID" value="NC_038008.1"/>
</dbReference>
<reference evidence="2" key="1">
    <citation type="journal article" date="2018" name="Adv. Bot. Res.">
        <title>Evolution of the Plastid Genomes in Diatoms.</title>
        <authorList>
            <person name="Yu M."/>
            <person name="Ashworth M.P."/>
            <person name="Hajrah N.H."/>
            <person name="Khiyami M.A."/>
            <person name="Sabir M.J."/>
            <person name="Alhebshi A.M."/>
            <person name="Al-Malki A.L."/>
            <person name="Sabir J.S.M."/>
            <person name="Theriot E.C."/>
            <person name="Jansen R.K."/>
        </authorList>
    </citation>
    <scope>NUCLEOTIDE SEQUENCE</scope>
</reference>
<accession>A0A2U9NT96</accession>
<keyword evidence="1" id="KW-0472">Membrane</keyword>
<dbReference type="AlphaFoldDB" id="A0A2U9NT96"/>
<protein>
    <submittedName>
        <fullName evidence="2">ATP synthase CF0 B' subunit</fullName>
    </submittedName>
</protein>
<gene>
    <name evidence="2" type="primary">atpG</name>
</gene>
<keyword evidence="2" id="KW-0150">Chloroplast</keyword>
<evidence type="ECO:0000256" key="1">
    <source>
        <dbReference type="SAM" id="Phobius"/>
    </source>
</evidence>
<proteinExistence type="predicted"/>
<dbReference type="EMBL" id="MG755807">
    <property type="protein sequence ID" value="AWT40318.1"/>
    <property type="molecule type" value="Genomic_DNA"/>
</dbReference>
<evidence type="ECO:0000313" key="2">
    <source>
        <dbReference type="EMBL" id="AWT40318.1"/>
    </source>
</evidence>
<organism evidence="2">
    <name type="scientific">Astrosyne radiata</name>
    <dbReference type="NCBI Taxonomy" id="1158023"/>
    <lineage>
        <taxon>Eukaryota</taxon>
        <taxon>Sar</taxon>
        <taxon>Stramenopiles</taxon>
        <taxon>Ochrophyta</taxon>
        <taxon>Bacillariophyta</taxon>
        <taxon>Fragilariophyceae</taxon>
        <taxon>Fragilariophycidae</taxon>
        <taxon>Cyclophorales</taxon>
        <taxon>Cyclophoraceae</taxon>
        <taxon>Astrosyne</taxon>
    </lineage>
</organism>
<dbReference type="GeneID" id="36960240"/>
<name>A0A2U9NT96_9STRA</name>
<feature type="transmembrane region" description="Helical" evidence="1">
    <location>
        <begin position="20"/>
        <end position="40"/>
    </location>
</feature>
<keyword evidence="2" id="KW-0934">Plastid</keyword>
<keyword evidence="1" id="KW-1133">Transmembrane helix</keyword>
<sequence>MLEFVEGPGGLFDINATLPLMMIQFAILMMVLDSFLYSTIELINFNRKSYILTHTNGFQILLILSEILNSIALKEIKSLNKQSNSLFFAANYIYKFYFTFSSLIYKEDIDVSDYSLLVLCCNLQRIKLFSKLNETSKLIAVVLETFGFDKSFTSSINNFKITN</sequence>
<keyword evidence="1" id="KW-0812">Transmembrane</keyword>
<geneLocation type="chloroplast" evidence="2"/>